<sequence>MGLQVLGTFSVGQSSFMVGGMHVSAQSELDGLSMRELVTGTRVIAITHPDEPPQLHPRRDTRLRAGDTAYLVGPYRELLATLRKGQPPSSPPAAMGTGQKWRRSTTLARWTGRTKPALTPMRR</sequence>
<name>A0ABN0QQR8_MYCUL</name>
<dbReference type="PROSITE" id="PS51202">
    <property type="entry name" value="RCK_C"/>
    <property type="match status" value="1"/>
</dbReference>
<evidence type="ECO:0000259" key="2">
    <source>
        <dbReference type="PROSITE" id="PS51202"/>
    </source>
</evidence>
<dbReference type="EMBL" id="JAOL01000166">
    <property type="protein sequence ID" value="EUA87075.1"/>
    <property type="molecule type" value="Genomic_DNA"/>
</dbReference>
<dbReference type="InterPro" id="IPR036721">
    <property type="entry name" value="RCK_C_sf"/>
</dbReference>
<evidence type="ECO:0000256" key="1">
    <source>
        <dbReference type="SAM" id="MobiDB-lite"/>
    </source>
</evidence>
<reference evidence="3 4" key="1">
    <citation type="submission" date="2014-01" db="EMBL/GenBank/DDBJ databases">
        <authorList>
            <person name="Dobos K."/>
            <person name="Lenaerts A."/>
            <person name="Ordway D."/>
            <person name="DeGroote M.A."/>
            <person name="Parker T."/>
            <person name="Sizemore C."/>
            <person name="Tallon L.J."/>
            <person name="Sadzewicz L.K."/>
            <person name="Sengamalay N."/>
            <person name="Fraser C.M."/>
            <person name="Hine E."/>
            <person name="Shefchek K.A."/>
            <person name="Das S.P."/>
            <person name="Tettelin H."/>
        </authorList>
    </citation>
    <scope>NUCLEOTIDE SEQUENCE [LARGE SCALE GENOMIC DNA]</scope>
    <source>
        <strain evidence="3 4">Harvey</strain>
    </source>
</reference>
<keyword evidence="4" id="KW-1185">Reference proteome</keyword>
<accession>A0ABN0QQR8</accession>
<evidence type="ECO:0000313" key="4">
    <source>
        <dbReference type="Proteomes" id="UP000020681"/>
    </source>
</evidence>
<dbReference type="Proteomes" id="UP000020681">
    <property type="component" value="Unassembled WGS sequence"/>
</dbReference>
<organism evidence="3 4">
    <name type="scientific">Mycobacterium ulcerans str. Harvey</name>
    <dbReference type="NCBI Taxonomy" id="1299332"/>
    <lineage>
        <taxon>Bacteria</taxon>
        <taxon>Bacillati</taxon>
        <taxon>Actinomycetota</taxon>
        <taxon>Actinomycetes</taxon>
        <taxon>Mycobacteriales</taxon>
        <taxon>Mycobacteriaceae</taxon>
        <taxon>Mycobacterium</taxon>
        <taxon>Mycobacterium ulcerans group</taxon>
    </lineage>
</organism>
<comment type="caution">
    <text evidence="3">The sequence shown here is derived from an EMBL/GenBank/DDBJ whole genome shotgun (WGS) entry which is preliminary data.</text>
</comment>
<dbReference type="InterPro" id="IPR006037">
    <property type="entry name" value="RCK_C"/>
</dbReference>
<proteinExistence type="predicted"/>
<protein>
    <submittedName>
        <fullName evidence="3">TrkA-C domain protein</fullName>
    </submittedName>
</protein>
<gene>
    <name evidence="3" type="ORF">I551_6438</name>
</gene>
<feature type="region of interest" description="Disordered" evidence="1">
    <location>
        <begin position="82"/>
        <end position="123"/>
    </location>
</feature>
<evidence type="ECO:0000313" key="3">
    <source>
        <dbReference type="EMBL" id="EUA87075.1"/>
    </source>
</evidence>
<dbReference type="SUPFAM" id="SSF116726">
    <property type="entry name" value="TrkA C-terminal domain-like"/>
    <property type="match status" value="1"/>
</dbReference>
<feature type="domain" description="RCK C-terminal" evidence="2">
    <location>
        <begin position="6"/>
        <end position="88"/>
    </location>
</feature>
<dbReference type="Gene3D" id="3.30.70.1450">
    <property type="entry name" value="Regulator of K+ conductance, C-terminal domain"/>
    <property type="match status" value="1"/>
</dbReference>